<sequence length="69" mass="8183">MLNSLAMIHAGSNGNTSQEIANILGKDKTKEEIIDYYSNFIQRHKTINEDDERISLREIWNYYKNKFMK</sequence>
<proteinExistence type="predicted"/>
<organism evidence="1 2">
    <name type="scientific">Panagrolaimus sp. PS1159</name>
    <dbReference type="NCBI Taxonomy" id="55785"/>
    <lineage>
        <taxon>Eukaryota</taxon>
        <taxon>Metazoa</taxon>
        <taxon>Ecdysozoa</taxon>
        <taxon>Nematoda</taxon>
        <taxon>Chromadorea</taxon>
        <taxon>Rhabditida</taxon>
        <taxon>Tylenchina</taxon>
        <taxon>Panagrolaimomorpha</taxon>
        <taxon>Panagrolaimoidea</taxon>
        <taxon>Panagrolaimidae</taxon>
        <taxon>Panagrolaimus</taxon>
    </lineage>
</organism>
<dbReference type="Proteomes" id="UP000887580">
    <property type="component" value="Unplaced"/>
</dbReference>
<evidence type="ECO:0000313" key="1">
    <source>
        <dbReference type="Proteomes" id="UP000887580"/>
    </source>
</evidence>
<evidence type="ECO:0000313" key="2">
    <source>
        <dbReference type="WBParaSite" id="PS1159_v2.g4798.t1"/>
    </source>
</evidence>
<protein>
    <submittedName>
        <fullName evidence="2">Uncharacterized protein</fullName>
    </submittedName>
</protein>
<accession>A0AC35GGR6</accession>
<name>A0AC35GGR6_9BILA</name>
<reference evidence="2" key="1">
    <citation type="submission" date="2022-11" db="UniProtKB">
        <authorList>
            <consortium name="WormBaseParasite"/>
        </authorList>
    </citation>
    <scope>IDENTIFICATION</scope>
</reference>
<dbReference type="WBParaSite" id="PS1159_v2.g4798.t1">
    <property type="protein sequence ID" value="PS1159_v2.g4798.t1"/>
    <property type="gene ID" value="PS1159_v2.g4798"/>
</dbReference>